<feature type="signal peptide" evidence="1">
    <location>
        <begin position="1"/>
        <end position="27"/>
    </location>
</feature>
<dbReference type="Proteomes" id="UP001189624">
    <property type="component" value="Chromosome 1"/>
</dbReference>
<evidence type="ECO:0000256" key="1">
    <source>
        <dbReference type="SAM" id="SignalP"/>
    </source>
</evidence>
<feature type="chain" id="PRO_5041685261" description="Secreted protein" evidence="1">
    <location>
        <begin position="28"/>
        <end position="143"/>
    </location>
</feature>
<reference evidence="2" key="1">
    <citation type="submission" date="2023-10" db="EMBL/GenBank/DDBJ databases">
        <authorList>
            <person name="Domelevo Entfellner J.-B."/>
        </authorList>
    </citation>
    <scope>NUCLEOTIDE SEQUENCE</scope>
</reference>
<keyword evidence="1" id="KW-0732">Signal</keyword>
<dbReference type="Gramene" id="rna-AYBTSS11_LOCUS3197">
    <property type="protein sequence ID" value="CAJ1902126.1"/>
    <property type="gene ID" value="gene-AYBTSS11_LOCUS3197"/>
</dbReference>
<proteinExistence type="predicted"/>
<evidence type="ECO:0008006" key="4">
    <source>
        <dbReference type="Google" id="ProtNLM"/>
    </source>
</evidence>
<keyword evidence="3" id="KW-1185">Reference proteome</keyword>
<organism evidence="2 3">
    <name type="scientific">Sphenostylis stenocarpa</name>
    <dbReference type="NCBI Taxonomy" id="92480"/>
    <lineage>
        <taxon>Eukaryota</taxon>
        <taxon>Viridiplantae</taxon>
        <taxon>Streptophyta</taxon>
        <taxon>Embryophyta</taxon>
        <taxon>Tracheophyta</taxon>
        <taxon>Spermatophyta</taxon>
        <taxon>Magnoliopsida</taxon>
        <taxon>eudicotyledons</taxon>
        <taxon>Gunneridae</taxon>
        <taxon>Pentapetalae</taxon>
        <taxon>rosids</taxon>
        <taxon>fabids</taxon>
        <taxon>Fabales</taxon>
        <taxon>Fabaceae</taxon>
        <taxon>Papilionoideae</taxon>
        <taxon>50 kb inversion clade</taxon>
        <taxon>NPAAA clade</taxon>
        <taxon>indigoferoid/millettioid clade</taxon>
        <taxon>Phaseoleae</taxon>
        <taxon>Sphenostylis</taxon>
    </lineage>
</organism>
<accession>A0AA86VBE7</accession>
<evidence type="ECO:0000313" key="2">
    <source>
        <dbReference type="EMBL" id="CAJ1902126.1"/>
    </source>
</evidence>
<evidence type="ECO:0000313" key="3">
    <source>
        <dbReference type="Proteomes" id="UP001189624"/>
    </source>
</evidence>
<protein>
    <recommendedName>
        <fullName evidence="4">Secreted protein</fullName>
    </recommendedName>
</protein>
<name>A0AA86VBE7_9FABA</name>
<sequence>MTFSSRKMLFRVVQLLLMVLFIFVASPESGVACSRPLFLHRHWSREDEVLWQLLPNAPAPPSGVINGSLSQEDPLHSFAGSSVHPRHFCCFSRIWSSLQAIVPALSMVVELWPSFAVPSKRSSTTIRWRSHTSLSPSRSFYTD</sequence>
<dbReference type="EMBL" id="OY731398">
    <property type="protein sequence ID" value="CAJ1902126.1"/>
    <property type="molecule type" value="Genomic_DNA"/>
</dbReference>
<gene>
    <name evidence="2" type="ORF">AYBTSS11_LOCUS3197</name>
</gene>
<dbReference type="AlphaFoldDB" id="A0AA86VBE7"/>